<comment type="caution">
    <text evidence="1">The sequence shown here is derived from an EMBL/GenBank/DDBJ whole genome shotgun (WGS) entry which is preliminary data.</text>
</comment>
<organism evidence="1 2">
    <name type="scientific">Mesorhizobium montanum</name>
    <dbReference type="NCBI Taxonomy" id="3072323"/>
    <lineage>
        <taxon>Bacteria</taxon>
        <taxon>Pseudomonadati</taxon>
        <taxon>Pseudomonadota</taxon>
        <taxon>Alphaproteobacteria</taxon>
        <taxon>Hyphomicrobiales</taxon>
        <taxon>Phyllobacteriaceae</taxon>
        <taxon>Mesorhizobium</taxon>
    </lineage>
</organism>
<sequence length="90" mass="9995">MVLQHSECRLVDAIGNRLSLVIARGIPPIVILGSALRFASLRPWMTKFASFGQSRTFATIYTAATLIRHGMDSRRRVASLLAPPWNDEVT</sequence>
<name>A0ABU4ZQP3_9HYPH</name>
<dbReference type="Proteomes" id="UP001276840">
    <property type="component" value="Unassembled WGS sequence"/>
</dbReference>
<gene>
    <name evidence="1" type="ORF">RFM68_22725</name>
</gene>
<keyword evidence="2" id="KW-1185">Reference proteome</keyword>
<protein>
    <submittedName>
        <fullName evidence="1">Uncharacterized protein</fullName>
    </submittedName>
</protein>
<reference evidence="1 2" key="1">
    <citation type="submission" date="2023-08" db="EMBL/GenBank/DDBJ databases">
        <title>Implementing the SeqCode for naming new Mesorhizobium species isolated from Vachellia karroo root nodules.</title>
        <authorList>
            <person name="Van Lill M."/>
        </authorList>
    </citation>
    <scope>NUCLEOTIDE SEQUENCE [LARGE SCALE GENOMIC DNA]</scope>
    <source>
        <strain evidence="1 2">MSK 1335</strain>
    </source>
</reference>
<evidence type="ECO:0000313" key="1">
    <source>
        <dbReference type="EMBL" id="MDX8527320.1"/>
    </source>
</evidence>
<dbReference type="RefSeq" id="WP_320235258.1">
    <property type="nucleotide sequence ID" value="NZ_JAVIJF010000017.1"/>
</dbReference>
<evidence type="ECO:0000313" key="2">
    <source>
        <dbReference type="Proteomes" id="UP001276840"/>
    </source>
</evidence>
<accession>A0ABU4ZQP3</accession>
<dbReference type="EMBL" id="JAVIJF010000017">
    <property type="protein sequence ID" value="MDX8527320.1"/>
    <property type="molecule type" value="Genomic_DNA"/>
</dbReference>
<proteinExistence type="predicted"/>